<reference evidence="2" key="1">
    <citation type="journal article" date="2020" name="bioRxiv">
        <title>Comparative genomics of Chlamydomonas.</title>
        <authorList>
            <person name="Craig R.J."/>
            <person name="Hasan A.R."/>
            <person name="Ness R.W."/>
            <person name="Keightley P.D."/>
        </authorList>
    </citation>
    <scope>NUCLEOTIDE SEQUENCE</scope>
    <source>
        <strain evidence="2">CCAP 11/70</strain>
    </source>
</reference>
<dbReference type="PANTHER" id="PTHR16128:SF5">
    <property type="entry name" value="FAD_NAD(P)-BINDING OXIDOREDUCTASE FAMILY PROTEIN"/>
    <property type="match status" value="1"/>
</dbReference>
<accession>A0A835YBW6</accession>
<evidence type="ECO:0008006" key="4">
    <source>
        <dbReference type="Google" id="ProtNLM"/>
    </source>
</evidence>
<dbReference type="OrthoDB" id="2161133at2759"/>
<dbReference type="PANTHER" id="PTHR16128">
    <property type="entry name" value="FAD/NAD(P)-BINDING OXIDOREDUCTASE FAMILY PROTEIN"/>
    <property type="match status" value="1"/>
</dbReference>
<dbReference type="Gene3D" id="3.50.50.60">
    <property type="entry name" value="FAD/NAD(P)-binding domain"/>
    <property type="match status" value="1"/>
</dbReference>
<evidence type="ECO:0000313" key="3">
    <source>
        <dbReference type="Proteomes" id="UP000612055"/>
    </source>
</evidence>
<gene>
    <name evidence="2" type="ORF">HYH03_005961</name>
</gene>
<sequence length="452" mass="46896">MGKQMPGGRTSTRFTSAGQQYDHGCQFFRASSGPFKRLVREWLQAGVIAEWKPRLGVYDATTGSFKKREDLGPAEAAAAGSGFFDALSPTAGPMFVGQPSMETVVAHVLEQCPAAGAGPGLELGEGWEAEGGNTLRLNTRVHKARWSEGKWHLAGERVQLDSNGGIDPCLPSGEAWNLGVFDALVLADSQVAKPGSHGHITFETPPASLRELQRQLTGLSRVPLFSLLVGWPPNAAGALLPGDAVQVVGGQAVQWVANDTSKPGRKRTDGMTCWVAVTRPDFAARLVGASPGKALAGLPQAGPEYNAKKAQEIWTAMQSDLRAAMGIRPLNRPKYLSAHRWGSAYVTNPLGQPAVSDVDSRWAACGDFCLGAGVESAAISGASAADAVANMLGLPPATPAAGAAAGLGMQGSKGGKEGGKDGLAHSHSTGEAGLRAGLGGRLTASGPSMHRR</sequence>
<keyword evidence="3" id="KW-1185">Reference proteome</keyword>
<dbReference type="Proteomes" id="UP000612055">
    <property type="component" value="Unassembled WGS sequence"/>
</dbReference>
<dbReference type="EMBL" id="JAEHOE010000021">
    <property type="protein sequence ID" value="KAG2496040.1"/>
    <property type="molecule type" value="Genomic_DNA"/>
</dbReference>
<dbReference type="AlphaFoldDB" id="A0A835YBW6"/>
<protein>
    <recommendedName>
        <fullName evidence="4">Amine oxidase domain-containing protein</fullName>
    </recommendedName>
</protein>
<dbReference type="Gene3D" id="3.90.660.10">
    <property type="match status" value="1"/>
</dbReference>
<feature type="compositionally biased region" description="Low complexity" evidence="1">
    <location>
        <begin position="429"/>
        <end position="446"/>
    </location>
</feature>
<dbReference type="InterPro" id="IPR036188">
    <property type="entry name" value="FAD/NAD-bd_sf"/>
</dbReference>
<organism evidence="2 3">
    <name type="scientific">Edaphochlamys debaryana</name>
    <dbReference type="NCBI Taxonomy" id="47281"/>
    <lineage>
        <taxon>Eukaryota</taxon>
        <taxon>Viridiplantae</taxon>
        <taxon>Chlorophyta</taxon>
        <taxon>core chlorophytes</taxon>
        <taxon>Chlorophyceae</taxon>
        <taxon>CS clade</taxon>
        <taxon>Chlamydomonadales</taxon>
        <taxon>Chlamydomonadales incertae sedis</taxon>
        <taxon>Edaphochlamys</taxon>
    </lineage>
</organism>
<name>A0A835YBW6_9CHLO</name>
<feature type="region of interest" description="Disordered" evidence="1">
    <location>
        <begin position="405"/>
        <end position="452"/>
    </location>
</feature>
<comment type="caution">
    <text evidence="2">The sequence shown here is derived from an EMBL/GenBank/DDBJ whole genome shotgun (WGS) entry which is preliminary data.</text>
</comment>
<evidence type="ECO:0000256" key="1">
    <source>
        <dbReference type="SAM" id="MobiDB-lite"/>
    </source>
</evidence>
<evidence type="ECO:0000313" key="2">
    <source>
        <dbReference type="EMBL" id="KAG2496040.1"/>
    </source>
</evidence>
<feature type="compositionally biased region" description="Basic and acidic residues" evidence="1">
    <location>
        <begin position="414"/>
        <end position="424"/>
    </location>
</feature>
<proteinExistence type="predicted"/>
<dbReference type="SUPFAM" id="SSF51905">
    <property type="entry name" value="FAD/NAD(P)-binding domain"/>
    <property type="match status" value="1"/>
</dbReference>